<evidence type="ECO:0000313" key="1">
    <source>
        <dbReference type="EMBL" id="KAF6808017.1"/>
    </source>
</evidence>
<name>A0A8H6J7N6_9PEZI</name>
<sequence length="72" mass="8464">MDPITLKRARTVAYYNESDIVGTIVPERVLAALELINGVQDSHNNNHIQIVREWSESFRTRNSLSRQDRRRR</sequence>
<protein>
    <submittedName>
        <fullName evidence="1">Uncharacterized protein</fullName>
    </submittedName>
</protein>
<reference evidence="1" key="1">
    <citation type="journal article" date="2020" name="Phytopathology">
        <title>Genome Sequence Resources of Colletotrichum truncatum, C. plurivorum, C. musicola, and C. sojae: Four Species Pathogenic to Soybean (Glycine max).</title>
        <authorList>
            <person name="Rogerio F."/>
            <person name="Boufleur T.R."/>
            <person name="Ciampi-Guillardi M."/>
            <person name="Sukno S.A."/>
            <person name="Thon M.R."/>
            <person name="Massola Junior N.S."/>
            <person name="Baroncelli R."/>
        </authorList>
    </citation>
    <scope>NUCLEOTIDE SEQUENCE</scope>
    <source>
        <strain evidence="1">LFN0074</strain>
    </source>
</reference>
<dbReference type="Proteomes" id="UP000639643">
    <property type="component" value="Unassembled WGS sequence"/>
</dbReference>
<dbReference type="AlphaFoldDB" id="A0A8H6J7N6"/>
<keyword evidence="2" id="KW-1185">Reference proteome</keyword>
<proteinExistence type="predicted"/>
<gene>
    <name evidence="1" type="ORF">CMUS01_13985</name>
</gene>
<accession>A0A8H6J7N6</accession>
<dbReference type="EMBL" id="WIGM01000950">
    <property type="protein sequence ID" value="KAF6808017.1"/>
    <property type="molecule type" value="Genomic_DNA"/>
</dbReference>
<comment type="caution">
    <text evidence="1">The sequence shown here is derived from an EMBL/GenBank/DDBJ whole genome shotgun (WGS) entry which is preliminary data.</text>
</comment>
<evidence type="ECO:0000313" key="2">
    <source>
        <dbReference type="Proteomes" id="UP000639643"/>
    </source>
</evidence>
<organism evidence="1 2">
    <name type="scientific">Colletotrichum musicola</name>
    <dbReference type="NCBI Taxonomy" id="2175873"/>
    <lineage>
        <taxon>Eukaryota</taxon>
        <taxon>Fungi</taxon>
        <taxon>Dikarya</taxon>
        <taxon>Ascomycota</taxon>
        <taxon>Pezizomycotina</taxon>
        <taxon>Sordariomycetes</taxon>
        <taxon>Hypocreomycetidae</taxon>
        <taxon>Glomerellales</taxon>
        <taxon>Glomerellaceae</taxon>
        <taxon>Colletotrichum</taxon>
        <taxon>Colletotrichum orchidearum species complex</taxon>
    </lineage>
</organism>